<comment type="caution">
    <text evidence="2">The sequence shown here is derived from an EMBL/GenBank/DDBJ whole genome shotgun (WGS) entry which is preliminary data.</text>
</comment>
<evidence type="ECO:0000313" key="3">
    <source>
        <dbReference type="Proteomes" id="UP001500027"/>
    </source>
</evidence>
<dbReference type="Pfam" id="PF12680">
    <property type="entry name" value="SnoaL_2"/>
    <property type="match status" value="1"/>
</dbReference>
<dbReference type="Proteomes" id="UP001500027">
    <property type="component" value="Unassembled WGS sequence"/>
</dbReference>
<proteinExistence type="predicted"/>
<dbReference type="InterPro" id="IPR032710">
    <property type="entry name" value="NTF2-like_dom_sf"/>
</dbReference>
<sequence length="175" mass="19847">MKKLFLLGLALLLFVACQDKQERYTTTSQNIDVVKKLVADYHNGDWEAWRTNYSDSAKLYHNTWKNAARPEDIRDALKGLLANTSKYHFDESEDAIFYEQTIDDEGKTWVNFWGNWEGTLVANGQELEIPVHLSCLMKDGKITAEYGFYNLGEINAALKAIAKAEAAAAEESTEE</sequence>
<keyword evidence="3" id="KW-1185">Reference proteome</keyword>
<accession>A0ABP8EDL0</accession>
<protein>
    <recommendedName>
        <fullName evidence="1">SnoaL-like domain-containing protein</fullName>
    </recommendedName>
</protein>
<name>A0ABP8EDL0_9FLAO</name>
<reference evidence="3" key="1">
    <citation type="journal article" date="2019" name="Int. J. Syst. Evol. Microbiol.">
        <title>The Global Catalogue of Microorganisms (GCM) 10K type strain sequencing project: providing services to taxonomists for standard genome sequencing and annotation.</title>
        <authorList>
            <consortium name="The Broad Institute Genomics Platform"/>
            <consortium name="The Broad Institute Genome Sequencing Center for Infectious Disease"/>
            <person name="Wu L."/>
            <person name="Ma J."/>
        </authorList>
    </citation>
    <scope>NUCLEOTIDE SEQUENCE [LARGE SCALE GENOMIC DNA]</scope>
    <source>
        <strain evidence="3">JCM 17452</strain>
    </source>
</reference>
<dbReference type="RefSeq" id="WP_139002691.1">
    <property type="nucleotide sequence ID" value="NZ_BAABAV010000003.1"/>
</dbReference>
<evidence type="ECO:0000313" key="2">
    <source>
        <dbReference type="EMBL" id="GAA4270327.1"/>
    </source>
</evidence>
<dbReference type="InterPro" id="IPR037401">
    <property type="entry name" value="SnoaL-like"/>
</dbReference>
<dbReference type="PROSITE" id="PS51257">
    <property type="entry name" value="PROKAR_LIPOPROTEIN"/>
    <property type="match status" value="1"/>
</dbReference>
<gene>
    <name evidence="2" type="ORF">GCM10022257_24280</name>
</gene>
<evidence type="ECO:0000259" key="1">
    <source>
        <dbReference type="Pfam" id="PF12680"/>
    </source>
</evidence>
<feature type="domain" description="SnoaL-like" evidence="1">
    <location>
        <begin position="34"/>
        <end position="144"/>
    </location>
</feature>
<dbReference type="EMBL" id="BAABAV010000003">
    <property type="protein sequence ID" value="GAA4270327.1"/>
    <property type="molecule type" value="Genomic_DNA"/>
</dbReference>
<dbReference type="Gene3D" id="3.10.450.50">
    <property type="match status" value="1"/>
</dbReference>
<dbReference type="SUPFAM" id="SSF54427">
    <property type="entry name" value="NTF2-like"/>
    <property type="match status" value="1"/>
</dbReference>
<organism evidence="2 3">
    <name type="scientific">Hyunsoonleella aestuarii</name>
    <dbReference type="NCBI Taxonomy" id="912802"/>
    <lineage>
        <taxon>Bacteria</taxon>
        <taxon>Pseudomonadati</taxon>
        <taxon>Bacteroidota</taxon>
        <taxon>Flavobacteriia</taxon>
        <taxon>Flavobacteriales</taxon>
        <taxon>Flavobacteriaceae</taxon>
    </lineage>
</organism>